<comment type="caution">
    <text evidence="1">The sequence shown here is derived from an EMBL/GenBank/DDBJ whole genome shotgun (WGS) entry which is preliminary data.</text>
</comment>
<evidence type="ECO:0000313" key="2">
    <source>
        <dbReference type="Proteomes" id="UP000019487"/>
    </source>
</evidence>
<gene>
    <name evidence="1" type="ORF">SBOR_5320</name>
</gene>
<dbReference type="AlphaFoldDB" id="W9CI34"/>
<dbReference type="STRING" id="1432307.W9CI34"/>
<dbReference type="OrthoDB" id="5596743at2759"/>
<organism evidence="1 2">
    <name type="scientific">Sclerotinia borealis (strain F-4128)</name>
    <dbReference type="NCBI Taxonomy" id="1432307"/>
    <lineage>
        <taxon>Eukaryota</taxon>
        <taxon>Fungi</taxon>
        <taxon>Dikarya</taxon>
        <taxon>Ascomycota</taxon>
        <taxon>Pezizomycotina</taxon>
        <taxon>Leotiomycetes</taxon>
        <taxon>Helotiales</taxon>
        <taxon>Sclerotiniaceae</taxon>
        <taxon>Sclerotinia</taxon>
    </lineage>
</organism>
<dbReference type="EMBL" id="AYSA01000256">
    <property type="protein sequence ID" value="ESZ94324.1"/>
    <property type="molecule type" value="Genomic_DNA"/>
</dbReference>
<proteinExistence type="predicted"/>
<name>W9CI34_SCLBF</name>
<dbReference type="Proteomes" id="UP000019487">
    <property type="component" value="Unassembled WGS sequence"/>
</dbReference>
<sequence>MIMQISDCIGGPKRYTRLFLIVVPGNPYFVHRVCIADASNTTTLAAGCNADNCYRAVSGDFRGPFQQGVAYNDCVNYMENFCTVDIINITVTSTILTTITEVSTVGKRSVATTAFSLPSYASACSDEARYSSACSCWGILPDTTTETVPTYTTFTTSTVTTGLPPVCPTGKALMKDSLNCGSCGYVCDTGYCEHGTCNTTPCTPTKCEEGIKPCVVDSTCFCFNTFTGLGFCGENIGCAEAKDCYDDGDCPNAYVCAWDTCCGNNVCVLGNCPNPAAKLTRMVQRKRDALVGDTAAYMAS</sequence>
<keyword evidence="2" id="KW-1185">Reference proteome</keyword>
<accession>W9CI34</accession>
<protein>
    <submittedName>
        <fullName evidence="1">Uncharacterized protein</fullName>
    </submittedName>
</protein>
<evidence type="ECO:0000313" key="1">
    <source>
        <dbReference type="EMBL" id="ESZ94324.1"/>
    </source>
</evidence>
<dbReference type="HOGENOM" id="CLU_987514_0_0_1"/>
<reference evidence="1 2" key="1">
    <citation type="journal article" date="2014" name="Genome Announc.">
        <title>Draft genome sequence of Sclerotinia borealis, a psychrophilic plant pathogenic fungus.</title>
        <authorList>
            <person name="Mardanov A.V."/>
            <person name="Beletsky A.V."/>
            <person name="Kadnikov V.V."/>
            <person name="Ignatov A.N."/>
            <person name="Ravin N.V."/>
        </authorList>
    </citation>
    <scope>NUCLEOTIDE SEQUENCE [LARGE SCALE GENOMIC DNA]</scope>
    <source>
        <strain evidence="2">F-4157</strain>
    </source>
</reference>